<evidence type="ECO:0000256" key="1">
    <source>
        <dbReference type="ARBA" id="ARBA00022741"/>
    </source>
</evidence>
<dbReference type="CDD" id="cd03112">
    <property type="entry name" value="CobW-like"/>
    <property type="match status" value="1"/>
</dbReference>
<evidence type="ECO:0000256" key="4">
    <source>
        <dbReference type="ARBA" id="ARBA00034320"/>
    </source>
</evidence>
<dbReference type="InterPro" id="IPR003495">
    <property type="entry name" value="CobW/HypB/UreG_nucleotide-bd"/>
</dbReference>
<comment type="similarity">
    <text evidence="4">Belongs to the SIMIBI class G3E GTPase family. ZNG1 subfamily.</text>
</comment>
<evidence type="ECO:0000256" key="3">
    <source>
        <dbReference type="ARBA" id="ARBA00023186"/>
    </source>
</evidence>
<dbReference type="STRING" id="406100.SAMN04488052_103257"/>
<reference evidence="8 9" key="1">
    <citation type="submission" date="2016-10" db="EMBL/GenBank/DDBJ databases">
        <authorList>
            <person name="de Groot N.N."/>
        </authorList>
    </citation>
    <scope>NUCLEOTIDE SEQUENCE [LARGE SCALE GENOMIC DNA]</scope>
    <source>
        <strain evidence="8 9">CGMCC 1.6291</strain>
    </source>
</reference>
<dbReference type="GO" id="GO:0000166">
    <property type="term" value="F:nucleotide binding"/>
    <property type="evidence" value="ECO:0007669"/>
    <property type="project" value="UniProtKB-KW"/>
</dbReference>
<accession>A0A1H8SXK3</accession>
<keyword evidence="3" id="KW-0143">Chaperone</keyword>
<keyword evidence="9" id="KW-1185">Reference proteome</keyword>
<keyword evidence="2" id="KW-0378">Hydrolase</keyword>
<comment type="function">
    <text evidence="5">Zinc chaperone that directly transfers zinc cofactor to target proteins, thereby activating them. Zinc is transferred from the CXCC motif in the GTPase domain to the zinc binding site in target proteins in a process requiring GTP hydrolysis.</text>
</comment>
<dbReference type="Gene3D" id="3.30.1220.10">
    <property type="entry name" value="CobW-like, C-terminal domain"/>
    <property type="match status" value="1"/>
</dbReference>
<dbReference type="AlphaFoldDB" id="A0A1H8SXK3"/>
<evidence type="ECO:0000256" key="5">
    <source>
        <dbReference type="ARBA" id="ARBA00045658"/>
    </source>
</evidence>
<dbReference type="GO" id="GO:0016787">
    <property type="term" value="F:hydrolase activity"/>
    <property type="evidence" value="ECO:0007669"/>
    <property type="project" value="UniProtKB-KW"/>
</dbReference>
<evidence type="ECO:0000313" key="9">
    <source>
        <dbReference type="Proteomes" id="UP000199657"/>
    </source>
</evidence>
<organism evidence="8 9">
    <name type="scientific">Aquisalimonas asiatica</name>
    <dbReference type="NCBI Taxonomy" id="406100"/>
    <lineage>
        <taxon>Bacteria</taxon>
        <taxon>Pseudomonadati</taxon>
        <taxon>Pseudomonadota</taxon>
        <taxon>Gammaproteobacteria</taxon>
        <taxon>Chromatiales</taxon>
        <taxon>Ectothiorhodospiraceae</taxon>
        <taxon>Aquisalimonas</taxon>
    </lineage>
</organism>
<evidence type="ECO:0000259" key="7">
    <source>
        <dbReference type="SMART" id="SM00833"/>
    </source>
</evidence>
<dbReference type="Pfam" id="PF07683">
    <property type="entry name" value="CobW_C"/>
    <property type="match status" value="1"/>
</dbReference>
<evidence type="ECO:0000313" key="8">
    <source>
        <dbReference type="EMBL" id="SEO83206.1"/>
    </source>
</evidence>
<evidence type="ECO:0000256" key="6">
    <source>
        <dbReference type="ARBA" id="ARBA00049117"/>
    </source>
</evidence>
<dbReference type="InterPro" id="IPR051316">
    <property type="entry name" value="Zinc-reg_GTPase_activator"/>
</dbReference>
<comment type="catalytic activity">
    <reaction evidence="6">
        <text>GTP + H2O = GDP + phosphate + H(+)</text>
        <dbReference type="Rhea" id="RHEA:19669"/>
        <dbReference type="ChEBI" id="CHEBI:15377"/>
        <dbReference type="ChEBI" id="CHEBI:15378"/>
        <dbReference type="ChEBI" id="CHEBI:37565"/>
        <dbReference type="ChEBI" id="CHEBI:43474"/>
        <dbReference type="ChEBI" id="CHEBI:58189"/>
    </reaction>
    <physiologicalReaction direction="left-to-right" evidence="6">
        <dbReference type="Rhea" id="RHEA:19670"/>
    </physiologicalReaction>
</comment>
<dbReference type="PANTHER" id="PTHR13748:SF62">
    <property type="entry name" value="COBW DOMAIN-CONTAINING PROTEIN"/>
    <property type="match status" value="1"/>
</dbReference>
<dbReference type="SUPFAM" id="SSF90002">
    <property type="entry name" value="Hypothetical protein YjiA, C-terminal domain"/>
    <property type="match status" value="1"/>
</dbReference>
<sequence>MPHPVPVTVLTGFLGAGKTTLLNHLLHHPELTETAVIINEFGAVDLDHWLIEGGDEEVVTLGQGCICCSLQGDLVGTLRRLFQRAAQGEIPRFRRVLIETTGLADPGPVVQVLLRDPLLATETRLGGVVTLIDAEHGEQTLDAHPEARRQAAMADQIVLTKTDRISPQAAAVAEQALAARGISAPVLRSDASGPPDPPALIEHGLVARAQDTVRDWLQLESLVPATGPADTVSPLMAGGHQEAAHHDHITAVLLEHGEPLGLAELEAFLDTACDLLGPRLLRLKGVVLARTDPERPVVVHAVRGLQYPPGRLPAWPRDVSGTAIVCIGEGIDADALRNLWDYAITRA</sequence>
<gene>
    <name evidence="8" type="ORF">SAMN04488052_103257</name>
</gene>
<dbReference type="PANTHER" id="PTHR13748">
    <property type="entry name" value="COBW-RELATED"/>
    <property type="match status" value="1"/>
</dbReference>
<dbReference type="InterPro" id="IPR011629">
    <property type="entry name" value="CobW-like_C"/>
</dbReference>
<dbReference type="InterPro" id="IPR027417">
    <property type="entry name" value="P-loop_NTPase"/>
</dbReference>
<dbReference type="InterPro" id="IPR036627">
    <property type="entry name" value="CobW-likC_sf"/>
</dbReference>
<dbReference type="EMBL" id="FOEG01000003">
    <property type="protein sequence ID" value="SEO83206.1"/>
    <property type="molecule type" value="Genomic_DNA"/>
</dbReference>
<dbReference type="GO" id="GO:0005737">
    <property type="term" value="C:cytoplasm"/>
    <property type="evidence" value="ECO:0007669"/>
    <property type="project" value="TreeGrafter"/>
</dbReference>
<dbReference type="SMART" id="SM00833">
    <property type="entry name" value="CobW_C"/>
    <property type="match status" value="1"/>
</dbReference>
<dbReference type="Gene3D" id="3.40.50.300">
    <property type="entry name" value="P-loop containing nucleotide triphosphate hydrolases"/>
    <property type="match status" value="1"/>
</dbReference>
<proteinExistence type="inferred from homology"/>
<evidence type="ECO:0000256" key="2">
    <source>
        <dbReference type="ARBA" id="ARBA00022801"/>
    </source>
</evidence>
<keyword evidence="1" id="KW-0547">Nucleotide-binding</keyword>
<dbReference type="SUPFAM" id="SSF52540">
    <property type="entry name" value="P-loop containing nucleoside triphosphate hydrolases"/>
    <property type="match status" value="1"/>
</dbReference>
<dbReference type="Proteomes" id="UP000199657">
    <property type="component" value="Unassembled WGS sequence"/>
</dbReference>
<dbReference type="OrthoDB" id="9808822at2"/>
<dbReference type="Pfam" id="PF02492">
    <property type="entry name" value="cobW"/>
    <property type="match status" value="1"/>
</dbReference>
<protein>
    <submittedName>
        <fullName evidence="8">GTPase, G3E family</fullName>
    </submittedName>
</protein>
<name>A0A1H8SXK3_9GAMM</name>
<dbReference type="RefSeq" id="WP_091642600.1">
    <property type="nucleotide sequence ID" value="NZ_FOEG01000003.1"/>
</dbReference>
<feature type="domain" description="CobW C-terminal" evidence="7">
    <location>
        <begin position="249"/>
        <end position="344"/>
    </location>
</feature>